<keyword evidence="5 9" id="KW-1133">Transmembrane helix</keyword>
<dbReference type="InterPro" id="IPR050879">
    <property type="entry name" value="Acyltransferase_3"/>
</dbReference>
<feature type="transmembrane region" description="Helical" evidence="9">
    <location>
        <begin position="82"/>
        <end position="104"/>
    </location>
</feature>
<feature type="transmembrane region" description="Helical" evidence="9">
    <location>
        <begin position="458"/>
        <end position="480"/>
    </location>
</feature>
<feature type="transmembrane region" description="Helical" evidence="9">
    <location>
        <begin position="289"/>
        <end position="309"/>
    </location>
</feature>
<organism evidence="11 12">
    <name type="scientific">Micrococcus lylae</name>
    <dbReference type="NCBI Taxonomy" id="1273"/>
    <lineage>
        <taxon>Bacteria</taxon>
        <taxon>Bacillati</taxon>
        <taxon>Actinomycetota</taxon>
        <taxon>Actinomycetes</taxon>
        <taxon>Micrococcales</taxon>
        <taxon>Micrococcaceae</taxon>
        <taxon>Micrococcus</taxon>
    </lineage>
</organism>
<keyword evidence="4 9" id="KW-0812">Transmembrane</keyword>
<proteinExistence type="predicted"/>
<evidence type="ECO:0000313" key="12">
    <source>
        <dbReference type="Proteomes" id="UP000297477"/>
    </source>
</evidence>
<gene>
    <name evidence="11" type="ORF">E4A49_08790</name>
</gene>
<keyword evidence="2" id="KW-1003">Cell membrane</keyword>
<evidence type="ECO:0000256" key="1">
    <source>
        <dbReference type="ARBA" id="ARBA00004651"/>
    </source>
</evidence>
<evidence type="ECO:0000313" key="11">
    <source>
        <dbReference type="EMBL" id="TFH98370.1"/>
    </source>
</evidence>
<evidence type="ECO:0000256" key="8">
    <source>
        <dbReference type="SAM" id="MobiDB-lite"/>
    </source>
</evidence>
<keyword evidence="3" id="KW-0808">Transferase</keyword>
<dbReference type="GO" id="GO:0016746">
    <property type="term" value="F:acyltransferase activity"/>
    <property type="evidence" value="ECO:0007669"/>
    <property type="project" value="UniProtKB-KW"/>
</dbReference>
<protein>
    <submittedName>
        <fullName evidence="11">Acyltransferase</fullName>
    </submittedName>
</protein>
<dbReference type="InterPro" id="IPR002656">
    <property type="entry name" value="Acyl_transf_3_dom"/>
</dbReference>
<feature type="transmembrane region" description="Helical" evidence="9">
    <location>
        <begin position="195"/>
        <end position="211"/>
    </location>
</feature>
<dbReference type="SUPFAM" id="SSF52266">
    <property type="entry name" value="SGNH hydrolase"/>
    <property type="match status" value="1"/>
</dbReference>
<evidence type="ECO:0000256" key="7">
    <source>
        <dbReference type="ARBA" id="ARBA00023315"/>
    </source>
</evidence>
<feature type="transmembrane region" description="Helical" evidence="9">
    <location>
        <begin position="223"/>
        <end position="246"/>
    </location>
</feature>
<dbReference type="Pfam" id="PF01757">
    <property type="entry name" value="Acyl_transf_3"/>
    <property type="match status" value="1"/>
</dbReference>
<keyword evidence="7 11" id="KW-0012">Acyltransferase</keyword>
<dbReference type="PANTHER" id="PTHR23028">
    <property type="entry name" value="ACETYLTRANSFERASE"/>
    <property type="match status" value="1"/>
</dbReference>
<dbReference type="EMBL" id="SPKT01000018">
    <property type="protein sequence ID" value="TFH98370.1"/>
    <property type="molecule type" value="Genomic_DNA"/>
</dbReference>
<evidence type="ECO:0000256" key="2">
    <source>
        <dbReference type="ARBA" id="ARBA00022475"/>
    </source>
</evidence>
<dbReference type="Proteomes" id="UP000297477">
    <property type="component" value="Unassembled WGS sequence"/>
</dbReference>
<dbReference type="InterPro" id="IPR036514">
    <property type="entry name" value="SGNH_hydro_sf"/>
</dbReference>
<evidence type="ECO:0000256" key="4">
    <source>
        <dbReference type="ARBA" id="ARBA00022692"/>
    </source>
</evidence>
<comment type="caution">
    <text evidence="11">The sequence shown here is derived from an EMBL/GenBank/DDBJ whole genome shotgun (WGS) entry which is preliminary data.</text>
</comment>
<evidence type="ECO:0000256" key="3">
    <source>
        <dbReference type="ARBA" id="ARBA00022679"/>
    </source>
</evidence>
<evidence type="ECO:0000256" key="6">
    <source>
        <dbReference type="ARBA" id="ARBA00023136"/>
    </source>
</evidence>
<reference evidence="11 12" key="1">
    <citation type="submission" date="2019-03" db="EMBL/GenBank/DDBJ databases">
        <title>Reclassification of Micrococcus aloeverae and Micrococcus yunnanensis as later heterotypic synonyms of Micrococcus luteus.</title>
        <authorList>
            <person name="Huang C.-H."/>
        </authorList>
    </citation>
    <scope>NUCLEOTIDE SEQUENCE [LARGE SCALE GENOMIC DNA]</scope>
    <source>
        <strain evidence="11 12">BCRC 12151</strain>
    </source>
</reference>
<evidence type="ECO:0000256" key="5">
    <source>
        <dbReference type="ARBA" id="ARBA00022989"/>
    </source>
</evidence>
<dbReference type="Gene3D" id="3.40.50.1110">
    <property type="entry name" value="SGNH hydrolase"/>
    <property type="match status" value="1"/>
</dbReference>
<dbReference type="PANTHER" id="PTHR23028:SF53">
    <property type="entry name" value="ACYL_TRANSF_3 DOMAIN-CONTAINING PROTEIN"/>
    <property type="match status" value="1"/>
</dbReference>
<keyword evidence="12" id="KW-1185">Reference proteome</keyword>
<name>A0ABY2K1Q3_9MICC</name>
<accession>A0ABY2K1Q3</accession>
<keyword evidence="6 9" id="KW-0472">Membrane</keyword>
<feature type="transmembrane region" description="Helical" evidence="9">
    <location>
        <begin position="124"/>
        <end position="143"/>
    </location>
</feature>
<feature type="transmembrane region" description="Helical" evidence="9">
    <location>
        <begin position="321"/>
        <end position="340"/>
    </location>
</feature>
<evidence type="ECO:0000259" key="10">
    <source>
        <dbReference type="Pfam" id="PF01757"/>
    </source>
</evidence>
<feature type="region of interest" description="Disordered" evidence="8">
    <location>
        <begin position="494"/>
        <end position="526"/>
    </location>
</feature>
<feature type="domain" description="Acyltransferase 3" evidence="10">
    <location>
        <begin position="57"/>
        <end position="398"/>
    </location>
</feature>
<comment type="subcellular location">
    <subcellularLocation>
        <location evidence="1">Cell membrane</location>
        <topology evidence="1">Multi-pass membrane protein</topology>
    </subcellularLocation>
</comment>
<evidence type="ECO:0000256" key="9">
    <source>
        <dbReference type="SAM" id="Phobius"/>
    </source>
</evidence>
<sequence>MHARAHCEILGDCGPSPPRAAAPSSVPEHRPARAFRPPHVRSVPLPRPVNKSAAYYPGLDGLRTIAVGLVVAYHIGVPGTSGGLLGVGVFFTLSGFLITMLLLNRWEKHGDLDLRHFWIRRFRRLLPAVVLLLIVVMVATMVVHPDKLGDRGEQAFFALIYVANWHTIFTGGSYFEQFDGPSPLDHLWSLAVEEQFYVVWPLLLLGMLTLFKAKKDGEGTGAAFAKAAVTTFVLGALSFVLLAMLADPTGDSTRAYEGTDTRAGGLLWGAVLAMLWRPKKVAKIQSEKALWTLDILGALGVAGILYLAATTDQLDHSLYTWGIAALTVSTILVLMPLIHAQSWTNRVLGIAPLRWIGERSYGIYLWHMPVVAFLPERTLYGQDVWRGLVVVALTVVLAELSWRFVEDPIRRHGFLPLITGKAQRKARAQRAEVSEGDVRASRAQVEQTPVPKVAGRGVLAAGSVGVTLLAIGAMVGIAALPQKSVVEIAREEQAKQAETSAGEPDGEGAVASPTPTKPVARPAATETSCETVVHIGDSTSIGPSNNSLTMVKDPAKRITAQYEAVGVQTVVEEVAGGRSMIETLEPSELNPGEKGTNAPDTMREHAGELGENGCWVVNVGLNDAANMASQDDFSSTEKRIAGVMEASEGKPVLWVNGITMPWTNNPHYANENIQKLNASLVEATDRYDNLRIYDWSADATPHPEWFLENDANHNNAEGSEAKAEHMAKALVAAFPKDEDPVKEKVVRVE</sequence>
<feature type="transmembrane region" description="Helical" evidence="9">
    <location>
        <begin position="54"/>
        <end position="75"/>
    </location>
</feature>
<feature type="transmembrane region" description="Helical" evidence="9">
    <location>
        <begin position="155"/>
        <end position="175"/>
    </location>
</feature>